<dbReference type="Pfam" id="PF00436">
    <property type="entry name" value="SSB"/>
    <property type="match status" value="1"/>
</dbReference>
<reference evidence="3 4" key="1">
    <citation type="submission" date="2024-01" db="EMBL/GenBank/DDBJ databases">
        <title>The genome of the rayed Mediterranean limpet Patella caerulea (Linnaeus, 1758).</title>
        <authorList>
            <person name="Anh-Thu Weber A."/>
            <person name="Halstead-Nussloch G."/>
        </authorList>
    </citation>
    <scope>NUCLEOTIDE SEQUENCE [LARGE SCALE GENOMIC DNA]</scope>
    <source>
        <strain evidence="3">AATW-2023a</strain>
        <tissue evidence="3">Whole specimen</tissue>
    </source>
</reference>
<sequence length="115" mass="13226">MEDETGNKYEKSLNRVQIIGRLGRDAELRGSDQRSVVVLSVATNDVYTKQSGERVSHVDWHRISVFQPNLRDKIAINLKKGDRVFLAGKIRYDEYRDNDNVLRRSASILAGYFLI</sequence>
<keyword evidence="2" id="KW-0496">Mitochondrion</keyword>
<name>A0AAN8KD66_PATCE</name>
<organism evidence="3 4">
    <name type="scientific">Patella caerulea</name>
    <name type="common">Rayed Mediterranean limpet</name>
    <dbReference type="NCBI Taxonomy" id="87958"/>
    <lineage>
        <taxon>Eukaryota</taxon>
        <taxon>Metazoa</taxon>
        <taxon>Spiralia</taxon>
        <taxon>Lophotrochozoa</taxon>
        <taxon>Mollusca</taxon>
        <taxon>Gastropoda</taxon>
        <taxon>Patellogastropoda</taxon>
        <taxon>Patelloidea</taxon>
        <taxon>Patellidae</taxon>
        <taxon>Patella</taxon>
    </lineage>
</organism>
<dbReference type="InterPro" id="IPR000424">
    <property type="entry name" value="Primosome_PriB/ssb"/>
</dbReference>
<keyword evidence="1 2" id="KW-0238">DNA-binding</keyword>
<dbReference type="CDD" id="cd04496">
    <property type="entry name" value="SSB_OBF"/>
    <property type="match status" value="1"/>
</dbReference>
<dbReference type="PIRSF" id="PIRSF002070">
    <property type="entry name" value="SSB"/>
    <property type="match status" value="1"/>
</dbReference>
<keyword evidence="4" id="KW-1185">Reference proteome</keyword>
<dbReference type="GO" id="GO:0042645">
    <property type="term" value="C:mitochondrial nucleoid"/>
    <property type="evidence" value="ECO:0007669"/>
    <property type="project" value="TreeGrafter"/>
</dbReference>
<dbReference type="SUPFAM" id="SSF50249">
    <property type="entry name" value="Nucleic acid-binding proteins"/>
    <property type="match status" value="1"/>
</dbReference>
<proteinExistence type="predicted"/>
<dbReference type="PANTHER" id="PTHR10302">
    <property type="entry name" value="SINGLE-STRANDED DNA-BINDING PROTEIN"/>
    <property type="match status" value="1"/>
</dbReference>
<dbReference type="GO" id="GO:0006264">
    <property type="term" value="P:mitochondrial DNA replication"/>
    <property type="evidence" value="ECO:0007669"/>
    <property type="project" value="TreeGrafter"/>
</dbReference>
<evidence type="ECO:0000313" key="3">
    <source>
        <dbReference type="EMBL" id="KAK6191400.1"/>
    </source>
</evidence>
<dbReference type="PROSITE" id="PS50935">
    <property type="entry name" value="SSB"/>
    <property type="match status" value="1"/>
</dbReference>
<evidence type="ECO:0000256" key="2">
    <source>
        <dbReference type="PIRNR" id="PIRNR002070"/>
    </source>
</evidence>
<comment type="caution">
    <text evidence="3">The sequence shown here is derived from an EMBL/GenBank/DDBJ whole genome shotgun (WGS) entry which is preliminary data.</text>
</comment>
<dbReference type="InterPro" id="IPR012340">
    <property type="entry name" value="NA-bd_OB-fold"/>
</dbReference>
<dbReference type="EMBL" id="JAZGQO010000002">
    <property type="protein sequence ID" value="KAK6191400.1"/>
    <property type="molecule type" value="Genomic_DNA"/>
</dbReference>
<evidence type="ECO:0000256" key="1">
    <source>
        <dbReference type="ARBA" id="ARBA00023125"/>
    </source>
</evidence>
<dbReference type="Gene3D" id="2.40.50.140">
    <property type="entry name" value="Nucleic acid-binding proteins"/>
    <property type="match status" value="1"/>
</dbReference>
<dbReference type="PANTHER" id="PTHR10302:SF0">
    <property type="entry name" value="SINGLE-STRANDED DNA-BINDING PROTEIN, MITOCHONDRIAL"/>
    <property type="match status" value="1"/>
</dbReference>
<evidence type="ECO:0000313" key="4">
    <source>
        <dbReference type="Proteomes" id="UP001347796"/>
    </source>
</evidence>
<dbReference type="NCBIfam" id="TIGR00621">
    <property type="entry name" value="ssb"/>
    <property type="match status" value="1"/>
</dbReference>
<accession>A0AAN8KD66</accession>
<dbReference type="InterPro" id="IPR011344">
    <property type="entry name" value="ssDNA-bd"/>
</dbReference>
<dbReference type="Proteomes" id="UP001347796">
    <property type="component" value="Unassembled WGS sequence"/>
</dbReference>
<gene>
    <name evidence="3" type="ORF">SNE40_003098</name>
</gene>
<dbReference type="GO" id="GO:0003697">
    <property type="term" value="F:single-stranded DNA binding"/>
    <property type="evidence" value="ECO:0007669"/>
    <property type="project" value="InterPro"/>
</dbReference>
<dbReference type="AlphaFoldDB" id="A0AAN8KD66"/>
<comment type="subcellular location">
    <subcellularLocation>
        <location evidence="2">Mitochondrion</location>
    </subcellularLocation>
</comment>
<protein>
    <recommendedName>
        <fullName evidence="2">Single-stranded DNA-binding protein</fullName>
    </recommendedName>
</protein>